<evidence type="ECO:0000256" key="1">
    <source>
        <dbReference type="SAM" id="Phobius"/>
    </source>
</evidence>
<keyword evidence="1" id="KW-0472">Membrane</keyword>
<organism evidence="2 3">
    <name type="scientific">Paenibacillus turicensis</name>
    <dbReference type="NCBI Taxonomy" id="160487"/>
    <lineage>
        <taxon>Bacteria</taxon>
        <taxon>Bacillati</taxon>
        <taxon>Bacillota</taxon>
        <taxon>Bacilli</taxon>
        <taxon>Bacillales</taxon>
        <taxon>Paenibacillaceae</taxon>
        <taxon>Paenibacillus</taxon>
    </lineage>
</organism>
<dbReference type="EMBL" id="JAGGKG010000007">
    <property type="protein sequence ID" value="MBP1905150.1"/>
    <property type="molecule type" value="Genomic_DNA"/>
</dbReference>
<proteinExistence type="predicted"/>
<accession>A0ABS4FRF6</accession>
<keyword evidence="3" id="KW-1185">Reference proteome</keyword>
<sequence length="183" mass="21247">MNTLNETFILIWFFPILFIFHDFEEIIFVKPWVEKNKEHLRKKYPKLAQKLMPHFEGISTSAFALGVLEEFALATFITIHAYLFNWYYVWIGAFIGFTLHLVVHCVQALVIRRYVPVLITSIICLPICCYIIVTFIRLNPMTGGQLLLSSSIAVLIIVANVFVIHKGMVIFDKWLAKFQSSKM</sequence>
<keyword evidence="1" id="KW-1133">Transmembrane helix</keyword>
<dbReference type="InterPro" id="IPR025671">
    <property type="entry name" value="HXXEE"/>
</dbReference>
<keyword evidence="1" id="KW-0812">Transmembrane</keyword>
<dbReference type="Proteomes" id="UP001519272">
    <property type="component" value="Unassembled WGS sequence"/>
</dbReference>
<evidence type="ECO:0000313" key="3">
    <source>
        <dbReference type="Proteomes" id="UP001519272"/>
    </source>
</evidence>
<feature type="transmembrane region" description="Helical" evidence="1">
    <location>
        <begin position="12"/>
        <end position="33"/>
    </location>
</feature>
<name>A0ABS4FRF6_9BACL</name>
<dbReference type="RefSeq" id="WP_210088792.1">
    <property type="nucleotide sequence ID" value="NZ_JAGGKG010000007.1"/>
</dbReference>
<reference evidence="2 3" key="1">
    <citation type="submission" date="2021-03" db="EMBL/GenBank/DDBJ databases">
        <title>Genomic Encyclopedia of Type Strains, Phase IV (KMG-IV): sequencing the most valuable type-strain genomes for metagenomic binning, comparative biology and taxonomic classification.</title>
        <authorList>
            <person name="Goeker M."/>
        </authorList>
    </citation>
    <scope>NUCLEOTIDE SEQUENCE [LARGE SCALE GENOMIC DNA]</scope>
    <source>
        <strain evidence="2 3">DSM 14349</strain>
    </source>
</reference>
<evidence type="ECO:0008006" key="4">
    <source>
        <dbReference type="Google" id="ProtNLM"/>
    </source>
</evidence>
<comment type="caution">
    <text evidence="2">The sequence shown here is derived from an EMBL/GenBank/DDBJ whole genome shotgun (WGS) entry which is preliminary data.</text>
</comment>
<feature type="transmembrane region" description="Helical" evidence="1">
    <location>
        <begin position="117"/>
        <end position="138"/>
    </location>
</feature>
<evidence type="ECO:0000313" key="2">
    <source>
        <dbReference type="EMBL" id="MBP1905150.1"/>
    </source>
</evidence>
<feature type="transmembrane region" description="Helical" evidence="1">
    <location>
        <begin position="144"/>
        <end position="164"/>
    </location>
</feature>
<dbReference type="Pfam" id="PF13787">
    <property type="entry name" value="HXXEE"/>
    <property type="match status" value="1"/>
</dbReference>
<feature type="transmembrane region" description="Helical" evidence="1">
    <location>
        <begin position="87"/>
        <end position="110"/>
    </location>
</feature>
<protein>
    <recommendedName>
        <fullName evidence="4">HXXEE domain-containing protein</fullName>
    </recommendedName>
</protein>
<gene>
    <name evidence="2" type="ORF">J2Z32_001778</name>
</gene>